<keyword evidence="3" id="KW-1185">Reference proteome</keyword>
<feature type="compositionally biased region" description="Basic residues" evidence="1">
    <location>
        <begin position="303"/>
        <end position="312"/>
    </location>
</feature>
<accession>A0A9P4MIH4</accession>
<feature type="compositionally biased region" description="Low complexity" evidence="1">
    <location>
        <begin position="253"/>
        <end position="265"/>
    </location>
</feature>
<feature type="region of interest" description="Disordered" evidence="1">
    <location>
        <begin position="162"/>
        <end position="237"/>
    </location>
</feature>
<name>A0A9P4MIH4_9PEZI</name>
<evidence type="ECO:0000256" key="1">
    <source>
        <dbReference type="SAM" id="MobiDB-lite"/>
    </source>
</evidence>
<gene>
    <name evidence="2" type="ORF">K461DRAFT_124086</name>
</gene>
<protein>
    <submittedName>
        <fullName evidence="2">Uncharacterized protein</fullName>
    </submittedName>
</protein>
<proteinExistence type="predicted"/>
<feature type="compositionally biased region" description="Basic and acidic residues" evidence="1">
    <location>
        <begin position="292"/>
        <end position="302"/>
    </location>
</feature>
<feature type="region of interest" description="Disordered" evidence="1">
    <location>
        <begin position="252"/>
        <end position="312"/>
    </location>
</feature>
<sequence length="312" mass="33277">MATQTENVQFSLQDILRNASAYQGYEIYAPEDDEMSPTQIATTTITIPFKNSPTHTPKAFTMLSPKSPASVQLSSPCALSCCNPRSCTSSCVCSPTAYSSKSSPSPSYGQTFFPSMSPLSPQQSRWARSGTARYTRLTVPKPTKSRTGGPAYAALASIDATVDSSPSSAGSKYDTSFSKARWNAGSPPRSPYSVKSPGGRSVHAPYAISEPPSEKGSAPSSPAWFTQPVPARVGKGKMPLTPYARPIRVESCGSSVVSGKSAKGGLLPSEDEEEVKGKERKGSTSSWRLGGVKKEKTGEKKLSRWARWRGKA</sequence>
<organism evidence="2 3">
    <name type="scientific">Myriangium duriaei CBS 260.36</name>
    <dbReference type="NCBI Taxonomy" id="1168546"/>
    <lineage>
        <taxon>Eukaryota</taxon>
        <taxon>Fungi</taxon>
        <taxon>Dikarya</taxon>
        <taxon>Ascomycota</taxon>
        <taxon>Pezizomycotina</taxon>
        <taxon>Dothideomycetes</taxon>
        <taxon>Dothideomycetidae</taxon>
        <taxon>Myriangiales</taxon>
        <taxon>Myriangiaceae</taxon>
        <taxon>Myriangium</taxon>
    </lineage>
</organism>
<dbReference type="AlphaFoldDB" id="A0A9P4MIH4"/>
<feature type="compositionally biased region" description="Polar residues" evidence="1">
    <location>
        <begin position="162"/>
        <end position="178"/>
    </location>
</feature>
<evidence type="ECO:0000313" key="3">
    <source>
        <dbReference type="Proteomes" id="UP000799439"/>
    </source>
</evidence>
<dbReference type="EMBL" id="ML996084">
    <property type="protein sequence ID" value="KAF2154198.1"/>
    <property type="molecule type" value="Genomic_DNA"/>
</dbReference>
<dbReference type="Proteomes" id="UP000799439">
    <property type="component" value="Unassembled WGS sequence"/>
</dbReference>
<evidence type="ECO:0000313" key="2">
    <source>
        <dbReference type="EMBL" id="KAF2154198.1"/>
    </source>
</evidence>
<reference evidence="2" key="1">
    <citation type="journal article" date="2020" name="Stud. Mycol.">
        <title>101 Dothideomycetes genomes: a test case for predicting lifestyles and emergence of pathogens.</title>
        <authorList>
            <person name="Haridas S."/>
            <person name="Albert R."/>
            <person name="Binder M."/>
            <person name="Bloem J."/>
            <person name="Labutti K."/>
            <person name="Salamov A."/>
            <person name="Andreopoulos B."/>
            <person name="Baker S."/>
            <person name="Barry K."/>
            <person name="Bills G."/>
            <person name="Bluhm B."/>
            <person name="Cannon C."/>
            <person name="Castanera R."/>
            <person name="Culley D."/>
            <person name="Daum C."/>
            <person name="Ezra D."/>
            <person name="Gonzalez J."/>
            <person name="Henrissat B."/>
            <person name="Kuo A."/>
            <person name="Liang C."/>
            <person name="Lipzen A."/>
            <person name="Lutzoni F."/>
            <person name="Magnuson J."/>
            <person name="Mondo S."/>
            <person name="Nolan M."/>
            <person name="Ohm R."/>
            <person name="Pangilinan J."/>
            <person name="Park H.-J."/>
            <person name="Ramirez L."/>
            <person name="Alfaro M."/>
            <person name="Sun H."/>
            <person name="Tritt A."/>
            <person name="Yoshinaga Y."/>
            <person name="Zwiers L.-H."/>
            <person name="Turgeon B."/>
            <person name="Goodwin S."/>
            <person name="Spatafora J."/>
            <person name="Crous P."/>
            <person name="Grigoriev I."/>
        </authorList>
    </citation>
    <scope>NUCLEOTIDE SEQUENCE</scope>
    <source>
        <strain evidence="2">CBS 260.36</strain>
    </source>
</reference>
<comment type="caution">
    <text evidence="2">The sequence shown here is derived from an EMBL/GenBank/DDBJ whole genome shotgun (WGS) entry which is preliminary data.</text>
</comment>